<proteinExistence type="predicted"/>
<accession>A0A392RY63</accession>
<sequence length="109" mass="12188">MELDGKKITSTSSTNSNDLASEETDVDLTNANTEENGANDDDQIENNEPPSEDESEQEANDYETEEELPPRPKRRHGYLSDYVTGLSEEEQDQLNNLALFSINGDPTTY</sequence>
<dbReference type="AlphaFoldDB" id="A0A392RY63"/>
<evidence type="ECO:0000313" key="2">
    <source>
        <dbReference type="EMBL" id="MCI41571.1"/>
    </source>
</evidence>
<evidence type="ECO:0000313" key="3">
    <source>
        <dbReference type="Proteomes" id="UP000265520"/>
    </source>
</evidence>
<organism evidence="2 3">
    <name type="scientific">Trifolium medium</name>
    <dbReference type="NCBI Taxonomy" id="97028"/>
    <lineage>
        <taxon>Eukaryota</taxon>
        <taxon>Viridiplantae</taxon>
        <taxon>Streptophyta</taxon>
        <taxon>Embryophyta</taxon>
        <taxon>Tracheophyta</taxon>
        <taxon>Spermatophyta</taxon>
        <taxon>Magnoliopsida</taxon>
        <taxon>eudicotyledons</taxon>
        <taxon>Gunneridae</taxon>
        <taxon>Pentapetalae</taxon>
        <taxon>rosids</taxon>
        <taxon>fabids</taxon>
        <taxon>Fabales</taxon>
        <taxon>Fabaceae</taxon>
        <taxon>Papilionoideae</taxon>
        <taxon>50 kb inversion clade</taxon>
        <taxon>NPAAA clade</taxon>
        <taxon>Hologalegina</taxon>
        <taxon>IRL clade</taxon>
        <taxon>Trifolieae</taxon>
        <taxon>Trifolium</taxon>
    </lineage>
</organism>
<feature type="region of interest" description="Disordered" evidence="1">
    <location>
        <begin position="1"/>
        <end position="78"/>
    </location>
</feature>
<comment type="caution">
    <text evidence="2">The sequence shown here is derived from an EMBL/GenBank/DDBJ whole genome shotgun (WGS) entry which is preliminary data.</text>
</comment>
<evidence type="ECO:0000256" key="1">
    <source>
        <dbReference type="SAM" id="MobiDB-lite"/>
    </source>
</evidence>
<name>A0A392RY63_9FABA</name>
<protein>
    <submittedName>
        <fullName evidence="2">Uncharacterized protein</fullName>
    </submittedName>
</protein>
<keyword evidence="3" id="KW-1185">Reference proteome</keyword>
<feature type="non-terminal residue" evidence="2">
    <location>
        <position position="109"/>
    </location>
</feature>
<feature type="compositionally biased region" description="Acidic residues" evidence="1">
    <location>
        <begin position="37"/>
        <end position="67"/>
    </location>
</feature>
<feature type="compositionally biased region" description="Polar residues" evidence="1">
    <location>
        <begin position="27"/>
        <end position="36"/>
    </location>
</feature>
<reference evidence="2 3" key="1">
    <citation type="journal article" date="2018" name="Front. Plant Sci.">
        <title>Red Clover (Trifolium pratense) and Zigzag Clover (T. medium) - A Picture of Genomic Similarities and Differences.</title>
        <authorList>
            <person name="Dluhosova J."/>
            <person name="Istvanek J."/>
            <person name="Nedelnik J."/>
            <person name="Repkova J."/>
        </authorList>
    </citation>
    <scope>NUCLEOTIDE SEQUENCE [LARGE SCALE GENOMIC DNA]</scope>
    <source>
        <strain evidence="3">cv. 10/8</strain>
        <tissue evidence="2">Leaf</tissue>
    </source>
</reference>
<dbReference type="Proteomes" id="UP000265520">
    <property type="component" value="Unassembled WGS sequence"/>
</dbReference>
<dbReference type="EMBL" id="LXQA010293789">
    <property type="protein sequence ID" value="MCI41571.1"/>
    <property type="molecule type" value="Genomic_DNA"/>
</dbReference>